<evidence type="ECO:0000256" key="1">
    <source>
        <dbReference type="SAM" id="MobiDB-lite"/>
    </source>
</evidence>
<protein>
    <submittedName>
        <fullName evidence="2">Uncharacterized protein</fullName>
    </submittedName>
</protein>
<proteinExistence type="predicted"/>
<accession>A0A6V7QH46</accession>
<dbReference type="EMBL" id="LR862136">
    <property type="protein sequence ID" value="CAD1842482.1"/>
    <property type="molecule type" value="Genomic_DNA"/>
</dbReference>
<reference evidence="2" key="1">
    <citation type="submission" date="2020-07" db="EMBL/GenBank/DDBJ databases">
        <authorList>
            <person name="Lin J."/>
        </authorList>
    </citation>
    <scope>NUCLEOTIDE SEQUENCE</scope>
</reference>
<evidence type="ECO:0000313" key="2">
    <source>
        <dbReference type="EMBL" id="CAD1842482.1"/>
    </source>
</evidence>
<dbReference type="AlphaFoldDB" id="A0A6V7QH46"/>
<sequence>MWTSSAGGLGLLSRPAVLPFLADESGTTQIEYWEEANPFILGEDLDQRLGLDSREAQDDFITQTGFTSIPRARRDLVLPSTRAPSPRSSRRVKGEGAREGEGESEGAREGEGEGEGASDRSPRGAGRVEGAGRIGLAGNPFPWAAGRVGGVGRVGGAGRVEGAVRRASLDESEAPIDVASLAAAAAGASGDRLIQNFQF</sequence>
<name>A0A6V7QH46_ANACO</name>
<organism evidence="2">
    <name type="scientific">Ananas comosus var. bracteatus</name>
    <name type="common">red pineapple</name>
    <dbReference type="NCBI Taxonomy" id="296719"/>
    <lineage>
        <taxon>Eukaryota</taxon>
        <taxon>Viridiplantae</taxon>
        <taxon>Streptophyta</taxon>
        <taxon>Embryophyta</taxon>
        <taxon>Tracheophyta</taxon>
        <taxon>Spermatophyta</taxon>
        <taxon>Magnoliopsida</taxon>
        <taxon>Liliopsida</taxon>
        <taxon>Poales</taxon>
        <taxon>Bromeliaceae</taxon>
        <taxon>Bromelioideae</taxon>
        <taxon>Ananas</taxon>
    </lineage>
</organism>
<feature type="compositionally biased region" description="Basic and acidic residues" evidence="1">
    <location>
        <begin position="92"/>
        <end position="122"/>
    </location>
</feature>
<gene>
    <name evidence="2" type="ORF">CB5_LOCUS25693</name>
</gene>
<feature type="region of interest" description="Disordered" evidence="1">
    <location>
        <begin position="71"/>
        <end position="131"/>
    </location>
</feature>